<proteinExistence type="predicted"/>
<organism evidence="2 3">
    <name type="scientific">Iamia majanohamensis</name>
    <dbReference type="NCBI Taxonomy" id="467976"/>
    <lineage>
        <taxon>Bacteria</taxon>
        <taxon>Bacillati</taxon>
        <taxon>Actinomycetota</taxon>
        <taxon>Acidimicrobiia</taxon>
        <taxon>Acidimicrobiales</taxon>
        <taxon>Iamiaceae</taxon>
        <taxon>Iamia</taxon>
    </lineage>
</organism>
<dbReference type="Proteomes" id="UP001216390">
    <property type="component" value="Chromosome"/>
</dbReference>
<accession>A0AAE9Y701</accession>
<dbReference type="AlphaFoldDB" id="A0AAE9Y701"/>
<evidence type="ECO:0000313" key="2">
    <source>
        <dbReference type="EMBL" id="WCO67879.1"/>
    </source>
</evidence>
<evidence type="ECO:0000256" key="1">
    <source>
        <dbReference type="SAM" id="MobiDB-lite"/>
    </source>
</evidence>
<keyword evidence="3" id="KW-1185">Reference proteome</keyword>
<dbReference type="KEGG" id="ima:PO878_03965"/>
<gene>
    <name evidence="2" type="ORF">PO878_03965</name>
</gene>
<feature type="region of interest" description="Disordered" evidence="1">
    <location>
        <begin position="61"/>
        <end position="91"/>
    </location>
</feature>
<feature type="compositionally biased region" description="Basic residues" evidence="1">
    <location>
        <begin position="82"/>
        <end position="91"/>
    </location>
</feature>
<reference evidence="2" key="1">
    <citation type="submission" date="2023-01" db="EMBL/GenBank/DDBJ databases">
        <title>The diversity of Class Acidimicrobiia in South China Sea sediment environments and the proposal of Iamia marina sp. nov., a novel species of the genus Iamia.</title>
        <authorList>
            <person name="He Y."/>
            <person name="Tian X."/>
        </authorList>
    </citation>
    <scope>NUCLEOTIDE SEQUENCE</scope>
    <source>
        <strain evidence="2">DSM 19957</strain>
    </source>
</reference>
<dbReference type="EMBL" id="CP116942">
    <property type="protein sequence ID" value="WCO67879.1"/>
    <property type="molecule type" value="Genomic_DNA"/>
</dbReference>
<protein>
    <submittedName>
        <fullName evidence="2">Uncharacterized protein</fullName>
    </submittedName>
</protein>
<evidence type="ECO:0000313" key="3">
    <source>
        <dbReference type="Proteomes" id="UP001216390"/>
    </source>
</evidence>
<feature type="region of interest" description="Disordered" evidence="1">
    <location>
        <begin position="1"/>
        <end position="37"/>
    </location>
</feature>
<dbReference type="RefSeq" id="WP_272737397.1">
    <property type="nucleotide sequence ID" value="NZ_CP116942.1"/>
</dbReference>
<name>A0AAE9Y701_9ACTN</name>
<sequence length="91" mass="9633">MAESTNGVWLDKATGKIVHSQPERGRQIVPPGRSATNAEKATVELYRENTETVAAELHDAPTEGRAVQSSHMGSEKAPVKKAAAKKAAPKG</sequence>